<evidence type="ECO:0000256" key="2">
    <source>
        <dbReference type="ARBA" id="ARBA00023015"/>
    </source>
</evidence>
<dbReference type="SUPFAM" id="SSF53850">
    <property type="entry name" value="Periplasmic binding protein-like II"/>
    <property type="match status" value="1"/>
</dbReference>
<comment type="similarity">
    <text evidence="1">Belongs to the LysR transcriptional regulatory family.</text>
</comment>
<keyword evidence="4" id="KW-0804">Transcription</keyword>
<reference evidence="6 7" key="1">
    <citation type="submission" date="2019-07" db="EMBL/GenBank/DDBJ databases">
        <title>Reinekea sp. strain SSH23 genome sequencing and assembly.</title>
        <authorList>
            <person name="Kim I."/>
        </authorList>
    </citation>
    <scope>NUCLEOTIDE SEQUENCE [LARGE SCALE GENOMIC DNA]</scope>
    <source>
        <strain evidence="6 7">SSH23</strain>
    </source>
</reference>
<keyword evidence="3" id="KW-0238">DNA-binding</keyword>
<dbReference type="SUPFAM" id="SSF46785">
    <property type="entry name" value="Winged helix' DNA-binding domain"/>
    <property type="match status" value="1"/>
</dbReference>
<dbReference type="GO" id="GO:0000976">
    <property type="term" value="F:transcription cis-regulatory region binding"/>
    <property type="evidence" value="ECO:0007669"/>
    <property type="project" value="TreeGrafter"/>
</dbReference>
<evidence type="ECO:0000256" key="4">
    <source>
        <dbReference type="ARBA" id="ARBA00023163"/>
    </source>
</evidence>
<dbReference type="RefSeq" id="WP_147714895.1">
    <property type="nucleotide sequence ID" value="NZ_VKAD01000003.1"/>
</dbReference>
<dbReference type="Pfam" id="PF00126">
    <property type="entry name" value="HTH_1"/>
    <property type="match status" value="1"/>
</dbReference>
<dbReference type="Gene3D" id="3.40.190.290">
    <property type="match status" value="1"/>
</dbReference>
<dbReference type="PROSITE" id="PS50931">
    <property type="entry name" value="HTH_LYSR"/>
    <property type="match status" value="1"/>
</dbReference>
<comment type="caution">
    <text evidence="6">The sequence shown here is derived from an EMBL/GenBank/DDBJ whole genome shotgun (WGS) entry which is preliminary data.</text>
</comment>
<gene>
    <name evidence="6" type="ORF">FME95_12800</name>
</gene>
<dbReference type="InterPro" id="IPR000847">
    <property type="entry name" value="LysR_HTH_N"/>
</dbReference>
<dbReference type="PANTHER" id="PTHR30126:SF5">
    <property type="entry name" value="HTH-TYPE TRANSCRIPTIONAL ACTIVATOR CMPR"/>
    <property type="match status" value="1"/>
</dbReference>
<organism evidence="6 7">
    <name type="scientific">Reinekea thalattae</name>
    <dbReference type="NCBI Taxonomy" id="2593301"/>
    <lineage>
        <taxon>Bacteria</taxon>
        <taxon>Pseudomonadati</taxon>
        <taxon>Pseudomonadota</taxon>
        <taxon>Gammaproteobacteria</taxon>
        <taxon>Oceanospirillales</taxon>
        <taxon>Saccharospirillaceae</taxon>
        <taxon>Reinekea</taxon>
    </lineage>
</organism>
<evidence type="ECO:0000256" key="1">
    <source>
        <dbReference type="ARBA" id="ARBA00009437"/>
    </source>
</evidence>
<evidence type="ECO:0000259" key="5">
    <source>
        <dbReference type="PROSITE" id="PS50931"/>
    </source>
</evidence>
<keyword evidence="2" id="KW-0805">Transcription regulation</keyword>
<dbReference type="InterPro" id="IPR036388">
    <property type="entry name" value="WH-like_DNA-bd_sf"/>
</dbReference>
<sequence>MNRSTHKPSMRQLQLLKALVETQSISKVAEQEFISQPSVSIQLKKLAQLVGTPLYRIEGRQVQITEAGQVLYRCAQEIDANIDNMFSELAALQGLQAGTLRLAVVSTAQYFMPIVLGPFYQRYPNIDVQLTIANRETVISRLQQNKDDFYLFSHCPEDLDIVKEPFMDNSLIVIAPEQHALTQQSKIGLTDLQQHPFVMRESGSGTRRSIQLFCQQHDIHLAERMTIETNEAIKHAVASGLGLAILSRHTLDYTNISGFVRLDVEHFPIVSEWYLVHARKRALSTLAKTFHDYMQQEGKQLLMRLAK</sequence>
<dbReference type="CDD" id="cd08419">
    <property type="entry name" value="PBP2_CbbR_RubisCO_like"/>
    <property type="match status" value="1"/>
</dbReference>
<name>A0A5C8Z394_9GAMM</name>
<dbReference type="AlphaFoldDB" id="A0A5C8Z394"/>
<feature type="domain" description="HTH lysR-type" evidence="5">
    <location>
        <begin position="8"/>
        <end position="65"/>
    </location>
</feature>
<dbReference type="Pfam" id="PF03466">
    <property type="entry name" value="LysR_substrate"/>
    <property type="match status" value="1"/>
</dbReference>
<dbReference type="EMBL" id="VKAD01000003">
    <property type="protein sequence ID" value="TXR51400.1"/>
    <property type="molecule type" value="Genomic_DNA"/>
</dbReference>
<proteinExistence type="inferred from homology"/>
<dbReference type="PANTHER" id="PTHR30126">
    <property type="entry name" value="HTH-TYPE TRANSCRIPTIONAL REGULATOR"/>
    <property type="match status" value="1"/>
</dbReference>
<evidence type="ECO:0000313" key="6">
    <source>
        <dbReference type="EMBL" id="TXR51400.1"/>
    </source>
</evidence>
<accession>A0A5C8Z394</accession>
<dbReference type="InterPro" id="IPR036390">
    <property type="entry name" value="WH_DNA-bd_sf"/>
</dbReference>
<dbReference type="Gene3D" id="1.10.10.10">
    <property type="entry name" value="Winged helix-like DNA-binding domain superfamily/Winged helix DNA-binding domain"/>
    <property type="match status" value="1"/>
</dbReference>
<evidence type="ECO:0000256" key="3">
    <source>
        <dbReference type="ARBA" id="ARBA00023125"/>
    </source>
</evidence>
<dbReference type="InterPro" id="IPR005119">
    <property type="entry name" value="LysR_subst-bd"/>
</dbReference>
<dbReference type="OrthoDB" id="9785745at2"/>
<dbReference type="Proteomes" id="UP000321764">
    <property type="component" value="Unassembled WGS sequence"/>
</dbReference>
<dbReference type="GO" id="GO:0003700">
    <property type="term" value="F:DNA-binding transcription factor activity"/>
    <property type="evidence" value="ECO:0007669"/>
    <property type="project" value="InterPro"/>
</dbReference>
<protein>
    <submittedName>
        <fullName evidence="6">LysR family transcriptional regulator</fullName>
    </submittedName>
</protein>
<evidence type="ECO:0000313" key="7">
    <source>
        <dbReference type="Proteomes" id="UP000321764"/>
    </source>
</evidence>
<keyword evidence="7" id="KW-1185">Reference proteome</keyword>